<evidence type="ECO:0000259" key="2">
    <source>
        <dbReference type="PROSITE" id="PS50821"/>
    </source>
</evidence>
<feature type="domain" description="PAZ" evidence="2">
    <location>
        <begin position="267"/>
        <end position="377"/>
    </location>
</feature>
<dbReference type="InterPro" id="IPR036085">
    <property type="entry name" value="PAZ_dom_sf"/>
</dbReference>
<dbReference type="SMART" id="SM00950">
    <property type="entry name" value="Piwi"/>
    <property type="match status" value="1"/>
</dbReference>
<dbReference type="Pfam" id="PF02170">
    <property type="entry name" value="PAZ"/>
    <property type="match status" value="1"/>
</dbReference>
<dbReference type="GO" id="GO:0003723">
    <property type="term" value="F:RNA binding"/>
    <property type="evidence" value="ECO:0007669"/>
    <property type="project" value="InterPro"/>
</dbReference>
<comment type="similarity">
    <text evidence="1">Belongs to the argonaute family.</text>
</comment>
<evidence type="ECO:0008006" key="6">
    <source>
        <dbReference type="Google" id="ProtNLM"/>
    </source>
</evidence>
<proteinExistence type="inferred from homology"/>
<dbReference type="CDD" id="cd02846">
    <property type="entry name" value="PAZ_argonaute_like"/>
    <property type="match status" value="1"/>
</dbReference>
<evidence type="ECO:0000313" key="4">
    <source>
        <dbReference type="EMBL" id="KAK0393704.1"/>
    </source>
</evidence>
<dbReference type="InterPro" id="IPR036397">
    <property type="entry name" value="RNaseH_sf"/>
</dbReference>
<reference evidence="4" key="1">
    <citation type="submission" date="2023-06" db="EMBL/GenBank/DDBJ databases">
        <title>Genomic analysis of the entomopathogenic nematode Steinernema hermaphroditum.</title>
        <authorList>
            <person name="Schwarz E.M."/>
            <person name="Heppert J.K."/>
            <person name="Baniya A."/>
            <person name="Schwartz H.T."/>
            <person name="Tan C.-H."/>
            <person name="Antoshechkin I."/>
            <person name="Sternberg P.W."/>
            <person name="Goodrich-Blair H."/>
            <person name="Dillman A.R."/>
        </authorList>
    </citation>
    <scope>NUCLEOTIDE SEQUENCE</scope>
    <source>
        <strain evidence="4">PS9179</strain>
        <tissue evidence="4">Whole animal</tissue>
    </source>
</reference>
<evidence type="ECO:0000259" key="3">
    <source>
        <dbReference type="PROSITE" id="PS50822"/>
    </source>
</evidence>
<dbReference type="Pfam" id="PF02171">
    <property type="entry name" value="Piwi"/>
    <property type="match status" value="1"/>
</dbReference>
<dbReference type="InterPro" id="IPR032472">
    <property type="entry name" value="ArgoL2"/>
</dbReference>
<name>A0AA39GV31_9BILA</name>
<dbReference type="Proteomes" id="UP001175271">
    <property type="component" value="Unassembled WGS sequence"/>
</dbReference>
<comment type="caution">
    <text evidence="4">The sequence shown here is derived from an EMBL/GenBank/DDBJ whole genome shotgun (WGS) entry which is preliminary data.</text>
</comment>
<keyword evidence="5" id="KW-1185">Reference proteome</keyword>
<organism evidence="4 5">
    <name type="scientific">Steinernema hermaphroditum</name>
    <dbReference type="NCBI Taxonomy" id="289476"/>
    <lineage>
        <taxon>Eukaryota</taxon>
        <taxon>Metazoa</taxon>
        <taxon>Ecdysozoa</taxon>
        <taxon>Nematoda</taxon>
        <taxon>Chromadorea</taxon>
        <taxon>Rhabditida</taxon>
        <taxon>Tylenchina</taxon>
        <taxon>Panagrolaimomorpha</taxon>
        <taxon>Strongyloidoidea</taxon>
        <taxon>Steinernematidae</taxon>
        <taxon>Steinernema</taxon>
    </lineage>
</organism>
<dbReference type="SUPFAM" id="SSF53098">
    <property type="entry name" value="Ribonuclease H-like"/>
    <property type="match status" value="1"/>
</dbReference>
<accession>A0AA39GV31</accession>
<protein>
    <recommendedName>
        <fullName evidence="6">Piwi domain-containing protein</fullName>
    </recommendedName>
</protein>
<sequence length="919" mass="105680">MATSSRSRTSTLYESRDSSEQSDVSFAQRPSYGVMGHIIRVTANCCRIVIAKETVGRTLYKYAVEMRINGIPHNNPRILRRIFWEVVEKHKKAFPPYGIVFNDRNALFSAQKIEVDRFEVHFGRDNSGTITLELKNEVRFDFREYGDLQIECLNALLTQQERCMLTPKKVETEEQPSTSTSAVVSRTERKFFVHRDNLFIIPDQAHRINADYIGRGLQMWYALHSLVSLGERSEAIVNYDRTCSVFLKMKMPIIDYYICFVNKRSQPTEQDYARLRNMSLNANQRNQLRESLKGLSFVATYGNEMHYKFFDVLDTDARSTVFEWEDRETGQKERISVQDYFYKHWNIRLQLPHFPLIQMAPHMKRIFVPLELLLISDRPQRFQKPIPDECMAAALKLATITPRERFKFIQQLMEEIRINEKSKFMTKFGVNVDKRMIRTDARVLPLPMLTVRDGREQVQPDNKASWAFNKVQSNGHRRTIVGVIVDDDIRQSLGNRFINLFNVLIDACRQIGVDFVDHGYFEPCSQFLVKSRDDIEHKVTHILDILYREYEAVIHECNVLILFVNSEKSDLHYGDLKATCELKYSVCSQVILQKTFEKLADPRSPANPRTGAPLPSATARNIALKINAKLGGVTTAALPRQLEWSTFTSQNEPTLFIGIDVSFSRAEGEVSLFAASGSTNLEATQYQTTITPISPVTGYSEAALDLRVAVETSLKAFYKETQLYPAHIVFYRMGCSRSLMDETSKRELRCIFGTIKDMAALAPQGLFDPTVTYIQIERNHQKRFKVDEQNLRMPQGYAGSWNNNVPAGTVVEKVVTSAKVFDFYLCSHHGALGTSRPTRYIVYYDDWCLTADQIQHASFCLCFLTSNCTRAVSIPAPTYYASKGCERGRKYLHSCQLQNERIQPYEPLDIPVFNSMYIV</sequence>
<dbReference type="SUPFAM" id="SSF101690">
    <property type="entry name" value="PAZ domain"/>
    <property type="match status" value="1"/>
</dbReference>
<dbReference type="PROSITE" id="PS50822">
    <property type="entry name" value="PIWI"/>
    <property type="match status" value="1"/>
</dbReference>
<dbReference type="InterPro" id="IPR003165">
    <property type="entry name" value="Piwi"/>
</dbReference>
<dbReference type="SMART" id="SM00949">
    <property type="entry name" value="PAZ"/>
    <property type="match status" value="1"/>
</dbReference>
<dbReference type="Pfam" id="PF16488">
    <property type="entry name" value="ArgoL2"/>
    <property type="match status" value="1"/>
</dbReference>
<dbReference type="PROSITE" id="PS50821">
    <property type="entry name" value="PAZ"/>
    <property type="match status" value="1"/>
</dbReference>
<dbReference type="PANTHER" id="PTHR22891">
    <property type="entry name" value="EUKARYOTIC TRANSLATION INITIATION FACTOR 2C"/>
    <property type="match status" value="1"/>
</dbReference>
<dbReference type="Gene3D" id="3.40.50.2300">
    <property type="match status" value="1"/>
</dbReference>
<feature type="domain" description="Piwi" evidence="3">
    <location>
        <begin position="559"/>
        <end position="893"/>
    </location>
</feature>
<dbReference type="InterPro" id="IPR012337">
    <property type="entry name" value="RNaseH-like_sf"/>
</dbReference>
<dbReference type="Gene3D" id="2.170.260.10">
    <property type="entry name" value="paz domain"/>
    <property type="match status" value="1"/>
</dbReference>
<evidence type="ECO:0000256" key="1">
    <source>
        <dbReference type="RuleBase" id="RU361178"/>
    </source>
</evidence>
<dbReference type="InterPro" id="IPR003100">
    <property type="entry name" value="PAZ_dom"/>
</dbReference>
<dbReference type="Gene3D" id="3.30.420.10">
    <property type="entry name" value="Ribonuclease H-like superfamily/Ribonuclease H"/>
    <property type="match status" value="1"/>
</dbReference>
<dbReference type="AlphaFoldDB" id="A0AA39GV31"/>
<evidence type="ECO:0000313" key="5">
    <source>
        <dbReference type="Proteomes" id="UP001175271"/>
    </source>
</evidence>
<gene>
    <name evidence="4" type="ORF">QR680_000362</name>
</gene>
<dbReference type="EMBL" id="JAUCMV010000005">
    <property type="protein sequence ID" value="KAK0393704.1"/>
    <property type="molecule type" value="Genomic_DNA"/>
</dbReference>